<dbReference type="AlphaFoldDB" id="A0A4Y7TBU3"/>
<dbReference type="EMBL" id="QPFP01000020">
    <property type="protein sequence ID" value="TEB31039.1"/>
    <property type="molecule type" value="Genomic_DNA"/>
</dbReference>
<accession>A0A4Y7TBU3</accession>
<reference evidence="1 2" key="1">
    <citation type="journal article" date="2019" name="Nat. Ecol. Evol.">
        <title>Megaphylogeny resolves global patterns of mushroom evolution.</title>
        <authorList>
            <person name="Varga T."/>
            <person name="Krizsan K."/>
            <person name="Foldi C."/>
            <person name="Dima B."/>
            <person name="Sanchez-Garcia M."/>
            <person name="Sanchez-Ramirez S."/>
            <person name="Szollosi G.J."/>
            <person name="Szarkandi J.G."/>
            <person name="Papp V."/>
            <person name="Albert L."/>
            <person name="Andreopoulos W."/>
            <person name="Angelini C."/>
            <person name="Antonin V."/>
            <person name="Barry K.W."/>
            <person name="Bougher N.L."/>
            <person name="Buchanan P."/>
            <person name="Buyck B."/>
            <person name="Bense V."/>
            <person name="Catcheside P."/>
            <person name="Chovatia M."/>
            <person name="Cooper J."/>
            <person name="Damon W."/>
            <person name="Desjardin D."/>
            <person name="Finy P."/>
            <person name="Geml J."/>
            <person name="Haridas S."/>
            <person name="Hughes K."/>
            <person name="Justo A."/>
            <person name="Karasinski D."/>
            <person name="Kautmanova I."/>
            <person name="Kiss B."/>
            <person name="Kocsube S."/>
            <person name="Kotiranta H."/>
            <person name="LaButti K.M."/>
            <person name="Lechner B.E."/>
            <person name="Liimatainen K."/>
            <person name="Lipzen A."/>
            <person name="Lukacs Z."/>
            <person name="Mihaltcheva S."/>
            <person name="Morgado L.N."/>
            <person name="Niskanen T."/>
            <person name="Noordeloos M.E."/>
            <person name="Ohm R.A."/>
            <person name="Ortiz-Santana B."/>
            <person name="Ovrebo C."/>
            <person name="Racz N."/>
            <person name="Riley R."/>
            <person name="Savchenko A."/>
            <person name="Shiryaev A."/>
            <person name="Soop K."/>
            <person name="Spirin V."/>
            <person name="Szebenyi C."/>
            <person name="Tomsovsky M."/>
            <person name="Tulloss R.E."/>
            <person name="Uehling J."/>
            <person name="Grigoriev I.V."/>
            <person name="Vagvolgyi C."/>
            <person name="Papp T."/>
            <person name="Martin F.M."/>
            <person name="Miettinen O."/>
            <person name="Hibbett D.S."/>
            <person name="Nagy L.G."/>
        </authorList>
    </citation>
    <scope>NUCLEOTIDE SEQUENCE [LARGE SCALE GENOMIC DNA]</scope>
    <source>
        <strain evidence="1 2">FP101781</strain>
    </source>
</reference>
<comment type="caution">
    <text evidence="1">The sequence shown here is derived from an EMBL/GenBank/DDBJ whole genome shotgun (WGS) entry which is preliminary data.</text>
</comment>
<name>A0A4Y7TBU3_COPMI</name>
<gene>
    <name evidence="1" type="ORF">FA13DRAFT_477248</name>
</gene>
<keyword evidence="2" id="KW-1185">Reference proteome</keyword>
<sequence length="109" mass="12219">MQFTTWSFKLEAERWWNSRGRNVHSCAFSCLQCSKSCQIGAVEHLSASHSWLKCVGSVKSREPLLAEYSPEDDLDVRQGKYLLARVLAVAILLAGPSHLSRAGREPFPN</sequence>
<protein>
    <submittedName>
        <fullName evidence="1">Uncharacterized protein</fullName>
    </submittedName>
</protein>
<dbReference type="Proteomes" id="UP000298030">
    <property type="component" value="Unassembled WGS sequence"/>
</dbReference>
<evidence type="ECO:0000313" key="1">
    <source>
        <dbReference type="EMBL" id="TEB31039.1"/>
    </source>
</evidence>
<evidence type="ECO:0000313" key="2">
    <source>
        <dbReference type="Proteomes" id="UP000298030"/>
    </source>
</evidence>
<proteinExistence type="predicted"/>
<organism evidence="1 2">
    <name type="scientific">Coprinellus micaceus</name>
    <name type="common">Glistening ink-cap mushroom</name>
    <name type="synonym">Coprinus micaceus</name>
    <dbReference type="NCBI Taxonomy" id="71717"/>
    <lineage>
        <taxon>Eukaryota</taxon>
        <taxon>Fungi</taxon>
        <taxon>Dikarya</taxon>
        <taxon>Basidiomycota</taxon>
        <taxon>Agaricomycotina</taxon>
        <taxon>Agaricomycetes</taxon>
        <taxon>Agaricomycetidae</taxon>
        <taxon>Agaricales</taxon>
        <taxon>Agaricineae</taxon>
        <taxon>Psathyrellaceae</taxon>
        <taxon>Coprinellus</taxon>
    </lineage>
</organism>